<accession>W2KSI4</accession>
<dbReference type="AlphaFoldDB" id="W2KSI4"/>
<name>W2KSI4_PHYNI</name>
<protein>
    <submittedName>
        <fullName evidence="1">Uncharacterized protein</fullName>
    </submittedName>
</protein>
<reference evidence="1" key="1">
    <citation type="submission" date="2013-11" db="EMBL/GenBank/DDBJ databases">
        <title>The Genome Sequence of Phytophthora parasitica CHvinca01.</title>
        <authorList>
            <consortium name="The Broad Institute Genomics Platform"/>
            <person name="Russ C."/>
            <person name="Tyler B."/>
            <person name="Panabieres F."/>
            <person name="Shan W."/>
            <person name="Tripathy S."/>
            <person name="Grunwald N."/>
            <person name="Machado M."/>
            <person name="Johnson C.S."/>
            <person name="Arredondo F."/>
            <person name="Hong C."/>
            <person name="Coffey M."/>
            <person name="Young S.K."/>
            <person name="Zeng Q."/>
            <person name="Gargeya S."/>
            <person name="Fitzgerald M."/>
            <person name="Abouelleil A."/>
            <person name="Alvarado L."/>
            <person name="Chapman S.B."/>
            <person name="Gainer-Dewar J."/>
            <person name="Goldberg J."/>
            <person name="Griggs A."/>
            <person name="Gujja S."/>
            <person name="Hansen M."/>
            <person name="Howarth C."/>
            <person name="Imamovic A."/>
            <person name="Ireland A."/>
            <person name="Larimer J."/>
            <person name="McCowan C."/>
            <person name="Murphy C."/>
            <person name="Pearson M."/>
            <person name="Poon T.W."/>
            <person name="Priest M."/>
            <person name="Roberts A."/>
            <person name="Saif S."/>
            <person name="Shea T."/>
            <person name="Sykes S."/>
            <person name="Wortman J."/>
            <person name="Nusbaum C."/>
            <person name="Birren B."/>
        </authorList>
    </citation>
    <scope>NUCLEOTIDE SEQUENCE [LARGE SCALE GENOMIC DNA]</scope>
    <source>
        <strain evidence="1">CHvinca01</strain>
    </source>
</reference>
<dbReference type="EMBL" id="KI680879">
    <property type="protein sequence ID" value="ETL88146.1"/>
    <property type="molecule type" value="Genomic_DNA"/>
</dbReference>
<dbReference type="Proteomes" id="UP000054423">
    <property type="component" value="Unassembled WGS sequence"/>
</dbReference>
<organism evidence="1">
    <name type="scientific">Phytophthora nicotianae</name>
    <name type="common">Potato buckeye rot agent</name>
    <name type="synonym">Phytophthora parasitica</name>
    <dbReference type="NCBI Taxonomy" id="4792"/>
    <lineage>
        <taxon>Eukaryota</taxon>
        <taxon>Sar</taxon>
        <taxon>Stramenopiles</taxon>
        <taxon>Oomycota</taxon>
        <taxon>Peronosporomycetes</taxon>
        <taxon>Peronosporales</taxon>
        <taxon>Peronosporaceae</taxon>
        <taxon>Phytophthora</taxon>
    </lineage>
</organism>
<gene>
    <name evidence="1" type="ORF">L917_12758</name>
</gene>
<sequence length="66" mass="7404">MKLQHLDSLNTLGLFSMSAVRIQISGHSMTVLLEEPVGLRLVAEAERKTSIWTSNLYTMDTSVNMH</sequence>
<evidence type="ECO:0000313" key="1">
    <source>
        <dbReference type="EMBL" id="ETL88146.1"/>
    </source>
</evidence>
<proteinExistence type="predicted"/>